<reference evidence="1" key="1">
    <citation type="journal article" date="2021" name="J Fungi (Basel)">
        <title>Virulence traits and population genomics of the black yeast Aureobasidium melanogenum.</title>
        <authorList>
            <person name="Cernosa A."/>
            <person name="Sun X."/>
            <person name="Gostincar C."/>
            <person name="Fang C."/>
            <person name="Gunde-Cimerman N."/>
            <person name="Song Z."/>
        </authorList>
    </citation>
    <scope>NUCLEOTIDE SEQUENCE</scope>
    <source>
        <strain evidence="1">EXF-9911</strain>
    </source>
</reference>
<comment type="caution">
    <text evidence="1">The sequence shown here is derived from an EMBL/GenBank/DDBJ whole genome shotgun (WGS) entry which is preliminary data.</text>
</comment>
<reference evidence="1" key="2">
    <citation type="submission" date="2021-08" db="EMBL/GenBank/DDBJ databases">
        <authorList>
            <person name="Gostincar C."/>
            <person name="Sun X."/>
            <person name="Song Z."/>
            <person name="Gunde-Cimerman N."/>
        </authorList>
    </citation>
    <scope>NUCLEOTIDE SEQUENCE</scope>
    <source>
        <strain evidence="1">EXF-9911</strain>
    </source>
</reference>
<dbReference type="EMBL" id="JAHFXF010000001">
    <property type="protein sequence ID" value="KAG9701358.1"/>
    <property type="molecule type" value="Genomic_DNA"/>
</dbReference>
<name>A0A9P8EYH2_AURME</name>
<evidence type="ECO:0000313" key="1">
    <source>
        <dbReference type="EMBL" id="KAG9701358.1"/>
    </source>
</evidence>
<dbReference type="Proteomes" id="UP000779574">
    <property type="component" value="Unassembled WGS sequence"/>
</dbReference>
<organism evidence="1 2">
    <name type="scientific">Aureobasidium melanogenum</name>
    <name type="common">Aureobasidium pullulans var. melanogenum</name>
    <dbReference type="NCBI Taxonomy" id="46634"/>
    <lineage>
        <taxon>Eukaryota</taxon>
        <taxon>Fungi</taxon>
        <taxon>Dikarya</taxon>
        <taxon>Ascomycota</taxon>
        <taxon>Pezizomycotina</taxon>
        <taxon>Dothideomycetes</taxon>
        <taxon>Dothideomycetidae</taxon>
        <taxon>Dothideales</taxon>
        <taxon>Saccotheciaceae</taxon>
        <taxon>Aureobasidium</taxon>
    </lineage>
</organism>
<protein>
    <submittedName>
        <fullName evidence="1">Uncharacterized protein</fullName>
    </submittedName>
</protein>
<accession>A0A9P8EYH2</accession>
<evidence type="ECO:0000313" key="2">
    <source>
        <dbReference type="Proteomes" id="UP000779574"/>
    </source>
</evidence>
<sequence>MSAKDLWRAWKGSSAGEDLRICQLSTTLYEDLIYAHNASNRNRPRWDVVTPETKDGGQCGNFEWNKQSSIHMLETKFLCMFSMRITVHYPKASSTNLPARRMKPPSTGKRIVISAMQTTLLKATADGHEERYGVAGDQRCRGRYPHHEIHGR</sequence>
<dbReference type="AlphaFoldDB" id="A0A9P8EYH2"/>
<proteinExistence type="predicted"/>
<gene>
    <name evidence="1" type="ORF">KCU76_g37</name>
</gene>
<feature type="non-terminal residue" evidence="1">
    <location>
        <position position="152"/>
    </location>
</feature>